<comment type="caution">
    <text evidence="2">The sequence shown here is derived from an EMBL/GenBank/DDBJ whole genome shotgun (WGS) entry which is preliminary data.</text>
</comment>
<organism evidence="2 3">
    <name type="scientific">Planomicrobium stackebrandtii</name>
    <dbReference type="NCBI Taxonomy" id="253160"/>
    <lineage>
        <taxon>Bacteria</taxon>
        <taxon>Bacillati</taxon>
        <taxon>Bacillota</taxon>
        <taxon>Bacilli</taxon>
        <taxon>Bacillales</taxon>
        <taxon>Caryophanaceae</taxon>
        <taxon>Planomicrobium</taxon>
    </lineage>
</organism>
<proteinExistence type="predicted"/>
<dbReference type="Proteomes" id="UP001241988">
    <property type="component" value="Unassembled WGS sequence"/>
</dbReference>
<feature type="transmembrane region" description="Helical" evidence="1">
    <location>
        <begin position="6"/>
        <end position="22"/>
    </location>
</feature>
<dbReference type="EMBL" id="JAUSWB010000001">
    <property type="protein sequence ID" value="MDQ0427663.1"/>
    <property type="molecule type" value="Genomic_DNA"/>
</dbReference>
<evidence type="ECO:0008006" key="4">
    <source>
        <dbReference type="Google" id="ProtNLM"/>
    </source>
</evidence>
<dbReference type="Pfam" id="PF06946">
    <property type="entry name" value="Phage_holin_5_1"/>
    <property type="match status" value="1"/>
</dbReference>
<reference evidence="2 3" key="1">
    <citation type="submission" date="2023-07" db="EMBL/GenBank/DDBJ databases">
        <title>Genomic Encyclopedia of Type Strains, Phase IV (KMG-IV): sequencing the most valuable type-strain genomes for metagenomic binning, comparative biology and taxonomic classification.</title>
        <authorList>
            <person name="Goeker M."/>
        </authorList>
    </citation>
    <scope>NUCLEOTIDE SEQUENCE [LARGE SCALE GENOMIC DNA]</scope>
    <source>
        <strain evidence="2 3">DSM 16419</strain>
    </source>
</reference>
<feature type="transmembrane region" description="Helical" evidence="1">
    <location>
        <begin position="60"/>
        <end position="77"/>
    </location>
</feature>
<gene>
    <name evidence="2" type="ORF">QOZ98_000488</name>
</gene>
<protein>
    <recommendedName>
        <fullName evidence="4">Holin</fullName>
    </recommendedName>
</protein>
<keyword evidence="3" id="KW-1185">Reference proteome</keyword>
<evidence type="ECO:0000313" key="3">
    <source>
        <dbReference type="Proteomes" id="UP001241988"/>
    </source>
</evidence>
<keyword evidence="1" id="KW-0812">Transmembrane</keyword>
<keyword evidence="1" id="KW-1133">Transmembrane helix</keyword>
<accession>A0ABU0GQV0</accession>
<evidence type="ECO:0000256" key="1">
    <source>
        <dbReference type="SAM" id="Phobius"/>
    </source>
</evidence>
<keyword evidence="1" id="KW-0472">Membrane</keyword>
<name>A0ABU0GQV0_9BACL</name>
<evidence type="ECO:0000313" key="2">
    <source>
        <dbReference type="EMBL" id="MDQ0427663.1"/>
    </source>
</evidence>
<dbReference type="InterPro" id="IPR009708">
    <property type="entry name" value="Phage_A118_holin/antiholin"/>
</dbReference>
<sequence length="89" mass="9475">MAAVLIFAAVLAPIITALVEMIKKAVNMPINFIPVLALLVGLLIGLIAQPFTDLDYVNRLWAGGLAGLAATGLFELVKQRDGQPKEGEF</sequence>
<feature type="transmembrane region" description="Helical" evidence="1">
    <location>
        <begin position="29"/>
        <end position="48"/>
    </location>
</feature>
<dbReference type="RefSeq" id="WP_308785934.1">
    <property type="nucleotide sequence ID" value="NZ_JAUSWB010000001.1"/>
</dbReference>